<keyword evidence="5" id="KW-0479">Metal-binding</keyword>
<organism evidence="10 11">
    <name type="scientific">Clathrus columnatus</name>
    <dbReference type="NCBI Taxonomy" id="1419009"/>
    <lineage>
        <taxon>Eukaryota</taxon>
        <taxon>Fungi</taxon>
        <taxon>Dikarya</taxon>
        <taxon>Basidiomycota</taxon>
        <taxon>Agaricomycotina</taxon>
        <taxon>Agaricomycetes</taxon>
        <taxon>Phallomycetidae</taxon>
        <taxon>Phallales</taxon>
        <taxon>Clathraceae</taxon>
        <taxon>Clathrus</taxon>
    </lineage>
</organism>
<keyword evidence="7" id="KW-0067">ATP-binding</keyword>
<dbReference type="GO" id="GO:0005739">
    <property type="term" value="C:mitochondrion"/>
    <property type="evidence" value="ECO:0007669"/>
    <property type="project" value="TreeGrafter"/>
</dbReference>
<dbReference type="Pfam" id="PF02696">
    <property type="entry name" value="SelO"/>
    <property type="match status" value="1"/>
</dbReference>
<dbReference type="Proteomes" id="UP001050691">
    <property type="component" value="Unassembled WGS sequence"/>
</dbReference>
<keyword evidence="3" id="KW-0808">Transferase</keyword>
<comment type="cofactor">
    <cofactor evidence="1">
        <name>Mg(2+)</name>
        <dbReference type="ChEBI" id="CHEBI:18420"/>
    </cofactor>
</comment>
<protein>
    <recommendedName>
        <fullName evidence="9">Selenoprotein O</fullName>
    </recommendedName>
</protein>
<name>A0AAV5A6E1_9AGAM</name>
<keyword evidence="4" id="KW-0548">Nucleotidyltransferase</keyword>
<dbReference type="GO" id="GO:0070733">
    <property type="term" value="F:AMPylase activity"/>
    <property type="evidence" value="ECO:0007669"/>
    <property type="project" value="TreeGrafter"/>
</dbReference>
<evidence type="ECO:0000256" key="1">
    <source>
        <dbReference type="ARBA" id="ARBA00001946"/>
    </source>
</evidence>
<evidence type="ECO:0000256" key="7">
    <source>
        <dbReference type="ARBA" id="ARBA00022840"/>
    </source>
</evidence>
<evidence type="ECO:0000256" key="5">
    <source>
        <dbReference type="ARBA" id="ARBA00022723"/>
    </source>
</evidence>
<keyword evidence="11" id="KW-1185">Reference proteome</keyword>
<dbReference type="PANTHER" id="PTHR32057">
    <property type="entry name" value="PROTEIN ADENYLYLTRANSFERASE SELO, MITOCHONDRIAL"/>
    <property type="match status" value="1"/>
</dbReference>
<dbReference type="PANTHER" id="PTHR32057:SF14">
    <property type="entry name" value="PROTEIN ADENYLYLTRANSFERASE SELO, MITOCHONDRIAL"/>
    <property type="match status" value="1"/>
</dbReference>
<proteinExistence type="inferred from homology"/>
<evidence type="ECO:0000256" key="9">
    <source>
        <dbReference type="ARBA" id="ARBA00031547"/>
    </source>
</evidence>
<comment type="similarity">
    <text evidence="2">Belongs to the SELO family.</text>
</comment>
<gene>
    <name evidence="10" type="ORF">Clacol_002411</name>
</gene>
<dbReference type="GO" id="GO:0005524">
    <property type="term" value="F:ATP binding"/>
    <property type="evidence" value="ECO:0007669"/>
    <property type="project" value="UniProtKB-KW"/>
</dbReference>
<evidence type="ECO:0000313" key="11">
    <source>
        <dbReference type="Proteomes" id="UP001050691"/>
    </source>
</evidence>
<keyword evidence="6" id="KW-0547">Nucleotide-binding</keyword>
<evidence type="ECO:0000256" key="3">
    <source>
        <dbReference type="ARBA" id="ARBA00022679"/>
    </source>
</evidence>
<evidence type="ECO:0000256" key="6">
    <source>
        <dbReference type="ARBA" id="ARBA00022741"/>
    </source>
</evidence>
<sequence>MSKSFLSDLPLPPSTHVLQRNLIADPNTPDPDVFFNDVMKTRPSIQRRARLLAPSAHFSFVSPYPTAFPYRIEVVDEEEDRTKAIEKWLSAKEALTEANKCAETGLGSYSADERVKDYHLIGLCRRGIEDCLPNLDVGDAFEYLGPPSLTPNGVKANGHASIRAQSEEESARQNLTDILSGHNVLLKPSKSDGYAPWSLRYSGHQFGTWAGQLGDGRAISILETPHPNDPNLIYELQLKGAGRTPFSRSADGLAVLRSSIREYLGAEAAHALGIPTTRSLSLTLYPTLPVIRESPIPEKAAIVTRMAPSFIRIGNFEGVSHPPDSYSFSYVGQQDDDFEALRVLGEWVASRVLQLNLGPHKDGQPPAWGKELVFECARRNARMVAGWQVYGFMHGVMNTDNISILGLTIDYGPYAFMDVFNDGQICNHTDEGGRYAYKFQPTMIIYALRALLTSLGPLIGAEMELGHAVPKGWANDIPKDKLENWREDAMELKQELDEQILGLFGETYYSSMRKRLGLRRNVDSDPSQLIRPLLQLLERHELDFNSSFRTLTNFVPTSDVSNLEAFTTHLTPEYLISSETKRDDAKKDWVEWLQKFSKRIEDEKDDWDSSDDWLTTRKIEAKKSNPRFVLRQWVLEEVIKKVDEDYNEGKHILAKVLEMTSRPFESWGGEDASGPEEELSEEIREERRLCGLGPKRFLGFQCSCSS</sequence>
<dbReference type="AlphaFoldDB" id="A0AAV5A6E1"/>
<evidence type="ECO:0000256" key="8">
    <source>
        <dbReference type="ARBA" id="ARBA00022842"/>
    </source>
</evidence>
<reference evidence="10" key="1">
    <citation type="submission" date="2021-10" db="EMBL/GenBank/DDBJ databases">
        <title>De novo Genome Assembly of Clathrus columnatus (Basidiomycota, Fungi) Using Illumina and Nanopore Sequence Data.</title>
        <authorList>
            <person name="Ogiso-Tanaka E."/>
            <person name="Itagaki H."/>
            <person name="Hosoya T."/>
            <person name="Hosaka K."/>
        </authorList>
    </citation>
    <scope>NUCLEOTIDE SEQUENCE</scope>
    <source>
        <strain evidence="10">MO-923</strain>
    </source>
</reference>
<evidence type="ECO:0000256" key="4">
    <source>
        <dbReference type="ARBA" id="ARBA00022695"/>
    </source>
</evidence>
<dbReference type="GO" id="GO:0046872">
    <property type="term" value="F:metal ion binding"/>
    <property type="evidence" value="ECO:0007669"/>
    <property type="project" value="UniProtKB-KW"/>
</dbReference>
<dbReference type="InterPro" id="IPR003846">
    <property type="entry name" value="SelO"/>
</dbReference>
<keyword evidence="8" id="KW-0460">Magnesium</keyword>
<comment type="caution">
    <text evidence="10">The sequence shown here is derived from an EMBL/GenBank/DDBJ whole genome shotgun (WGS) entry which is preliminary data.</text>
</comment>
<evidence type="ECO:0000313" key="10">
    <source>
        <dbReference type="EMBL" id="GJJ08203.1"/>
    </source>
</evidence>
<evidence type="ECO:0000256" key="2">
    <source>
        <dbReference type="ARBA" id="ARBA00009747"/>
    </source>
</evidence>
<accession>A0AAV5A6E1</accession>
<dbReference type="EMBL" id="BPWL01000003">
    <property type="protein sequence ID" value="GJJ08203.1"/>
    <property type="molecule type" value="Genomic_DNA"/>
</dbReference>